<dbReference type="Pfam" id="PF00270">
    <property type="entry name" value="DEAD"/>
    <property type="match status" value="1"/>
</dbReference>
<dbReference type="InterPro" id="IPR014014">
    <property type="entry name" value="RNA_helicase_DEAD_Q_motif"/>
</dbReference>
<dbReference type="SMART" id="SM00487">
    <property type="entry name" value="DEXDc"/>
    <property type="match status" value="1"/>
</dbReference>
<dbReference type="eggNOG" id="KOG0328">
    <property type="taxonomic scope" value="Eukaryota"/>
</dbReference>
<evidence type="ECO:0000313" key="11">
    <source>
        <dbReference type="Proteomes" id="UP000001542"/>
    </source>
</evidence>
<dbReference type="PROSITE" id="PS51192">
    <property type="entry name" value="HELICASE_ATP_BIND_1"/>
    <property type="match status" value="1"/>
</dbReference>
<dbReference type="VEuPathDB" id="TrichDB:TVAG_286500"/>
<dbReference type="PANTHER" id="PTHR47959">
    <property type="entry name" value="ATP-DEPENDENT RNA HELICASE RHLE-RELATED"/>
    <property type="match status" value="1"/>
</dbReference>
<dbReference type="GO" id="GO:0003743">
    <property type="term" value="F:translation initiation factor activity"/>
    <property type="evidence" value="ECO:0000318"/>
    <property type="project" value="GO_Central"/>
</dbReference>
<evidence type="ECO:0000259" key="8">
    <source>
        <dbReference type="PROSITE" id="PS51194"/>
    </source>
</evidence>
<dbReference type="SMR" id="A2EPG4"/>
<name>A2EPG4_TRIV3</name>
<dbReference type="PROSITE" id="PS00039">
    <property type="entry name" value="DEAD_ATP_HELICASE"/>
    <property type="match status" value="1"/>
</dbReference>
<dbReference type="PROSITE" id="PS51195">
    <property type="entry name" value="Q_MOTIF"/>
    <property type="match status" value="1"/>
</dbReference>
<dbReference type="Gene3D" id="3.40.50.300">
    <property type="entry name" value="P-loop containing nucleotide triphosphate hydrolases"/>
    <property type="match status" value="2"/>
</dbReference>
<dbReference type="EMBL" id="DS113448">
    <property type="protein sequence ID" value="EAY05472.1"/>
    <property type="molecule type" value="Genomic_DNA"/>
</dbReference>
<dbReference type="GO" id="GO:0002183">
    <property type="term" value="P:cytoplasmic translational initiation"/>
    <property type="evidence" value="ECO:0000318"/>
    <property type="project" value="GO_Central"/>
</dbReference>
<evidence type="ECO:0000256" key="2">
    <source>
        <dbReference type="ARBA" id="ARBA00022801"/>
    </source>
</evidence>
<feature type="domain" description="Helicase C-terminal" evidence="8">
    <location>
        <begin position="226"/>
        <end position="388"/>
    </location>
</feature>
<dbReference type="Proteomes" id="UP000001542">
    <property type="component" value="Unassembled WGS sequence"/>
</dbReference>
<evidence type="ECO:0000313" key="10">
    <source>
        <dbReference type="EMBL" id="EAY05472.1"/>
    </source>
</evidence>
<comment type="similarity">
    <text evidence="6">Belongs to the DEAD box helicase family.</text>
</comment>
<organism evidence="10 11">
    <name type="scientific">Trichomonas vaginalis (strain ATCC PRA-98 / G3)</name>
    <dbReference type="NCBI Taxonomy" id="412133"/>
    <lineage>
        <taxon>Eukaryota</taxon>
        <taxon>Metamonada</taxon>
        <taxon>Parabasalia</taxon>
        <taxon>Trichomonadida</taxon>
        <taxon>Trichomonadidae</taxon>
        <taxon>Trichomonas</taxon>
    </lineage>
</organism>
<protein>
    <submittedName>
        <fullName evidence="10">DEAD/DEAH box helicase family protein</fullName>
    </submittedName>
</protein>
<evidence type="ECO:0000256" key="1">
    <source>
        <dbReference type="ARBA" id="ARBA00022741"/>
    </source>
</evidence>
<evidence type="ECO:0000259" key="9">
    <source>
        <dbReference type="PROSITE" id="PS51195"/>
    </source>
</evidence>
<gene>
    <name evidence="10" type="ORF">TVAG_286500</name>
</gene>
<feature type="short sequence motif" description="Q motif" evidence="5">
    <location>
        <begin position="20"/>
        <end position="48"/>
    </location>
</feature>
<dbReference type="InterPro" id="IPR050079">
    <property type="entry name" value="DEAD_box_RNA_helicase"/>
</dbReference>
<feature type="domain" description="Helicase ATP-binding" evidence="7">
    <location>
        <begin position="51"/>
        <end position="215"/>
    </location>
</feature>
<dbReference type="InterPro" id="IPR014001">
    <property type="entry name" value="Helicase_ATP-bd"/>
</dbReference>
<evidence type="ECO:0000256" key="6">
    <source>
        <dbReference type="RuleBase" id="RU000492"/>
    </source>
</evidence>
<dbReference type="InterPro" id="IPR001650">
    <property type="entry name" value="Helicase_C-like"/>
</dbReference>
<dbReference type="InterPro" id="IPR011545">
    <property type="entry name" value="DEAD/DEAH_box_helicase_dom"/>
</dbReference>
<dbReference type="InParanoid" id="A2EPG4"/>
<dbReference type="GO" id="GO:0003676">
    <property type="term" value="F:nucleic acid binding"/>
    <property type="evidence" value="ECO:0007669"/>
    <property type="project" value="InterPro"/>
</dbReference>
<feature type="domain" description="DEAD-box RNA helicase Q" evidence="9">
    <location>
        <begin position="20"/>
        <end position="48"/>
    </location>
</feature>
<dbReference type="AlphaFoldDB" id="A2EPG4"/>
<dbReference type="GO" id="GO:0016787">
    <property type="term" value="F:hydrolase activity"/>
    <property type="evidence" value="ECO:0007669"/>
    <property type="project" value="UniProtKB-KW"/>
</dbReference>
<evidence type="ECO:0000256" key="4">
    <source>
        <dbReference type="ARBA" id="ARBA00022840"/>
    </source>
</evidence>
<proteinExistence type="inferred from homology"/>
<dbReference type="InterPro" id="IPR000629">
    <property type="entry name" value="RNA-helicase_DEAD-box_CS"/>
</dbReference>
<dbReference type="VEuPathDB" id="TrichDB:TVAGG3_0616030"/>
<dbReference type="SUPFAM" id="SSF52540">
    <property type="entry name" value="P-loop containing nucleoside triphosphate hydrolases"/>
    <property type="match status" value="1"/>
</dbReference>
<dbReference type="CDD" id="cd18787">
    <property type="entry name" value="SF2_C_DEAD"/>
    <property type="match status" value="1"/>
</dbReference>
<keyword evidence="1 6" id="KW-0547">Nucleotide-binding</keyword>
<dbReference type="PROSITE" id="PS51194">
    <property type="entry name" value="HELICASE_CTER"/>
    <property type="match status" value="1"/>
</dbReference>
<dbReference type="SMART" id="SM00490">
    <property type="entry name" value="HELICc"/>
    <property type="match status" value="1"/>
</dbReference>
<dbReference type="KEGG" id="tva:4763338"/>
<reference evidence="10" key="2">
    <citation type="journal article" date="2007" name="Science">
        <title>Draft genome sequence of the sexually transmitted pathogen Trichomonas vaginalis.</title>
        <authorList>
            <person name="Carlton J.M."/>
            <person name="Hirt R.P."/>
            <person name="Silva J.C."/>
            <person name="Delcher A.L."/>
            <person name="Schatz M."/>
            <person name="Zhao Q."/>
            <person name="Wortman J.R."/>
            <person name="Bidwell S.L."/>
            <person name="Alsmark U.C.M."/>
            <person name="Besteiro S."/>
            <person name="Sicheritz-Ponten T."/>
            <person name="Noel C.J."/>
            <person name="Dacks J.B."/>
            <person name="Foster P.G."/>
            <person name="Simillion C."/>
            <person name="Van de Peer Y."/>
            <person name="Miranda-Saavedra D."/>
            <person name="Barton G.J."/>
            <person name="Westrop G.D."/>
            <person name="Mueller S."/>
            <person name="Dessi D."/>
            <person name="Fiori P.L."/>
            <person name="Ren Q."/>
            <person name="Paulsen I."/>
            <person name="Zhang H."/>
            <person name="Bastida-Corcuera F.D."/>
            <person name="Simoes-Barbosa A."/>
            <person name="Brown M.T."/>
            <person name="Hayes R.D."/>
            <person name="Mukherjee M."/>
            <person name="Okumura C.Y."/>
            <person name="Schneider R."/>
            <person name="Smith A.J."/>
            <person name="Vanacova S."/>
            <person name="Villalvazo M."/>
            <person name="Haas B.J."/>
            <person name="Pertea M."/>
            <person name="Feldblyum T.V."/>
            <person name="Utterback T.R."/>
            <person name="Shu C.L."/>
            <person name="Osoegawa K."/>
            <person name="de Jong P.J."/>
            <person name="Hrdy I."/>
            <person name="Horvathova L."/>
            <person name="Zubacova Z."/>
            <person name="Dolezal P."/>
            <person name="Malik S.B."/>
            <person name="Logsdon J.M. Jr."/>
            <person name="Henze K."/>
            <person name="Gupta A."/>
            <person name="Wang C.C."/>
            <person name="Dunne R.L."/>
            <person name="Upcroft J.A."/>
            <person name="Upcroft P."/>
            <person name="White O."/>
            <person name="Salzberg S.L."/>
            <person name="Tang P."/>
            <person name="Chiu C.-H."/>
            <person name="Lee Y.-S."/>
            <person name="Embley T.M."/>
            <person name="Coombs G.H."/>
            <person name="Mottram J.C."/>
            <person name="Tachezy J."/>
            <person name="Fraser-Liggett C.M."/>
            <person name="Johnson P.J."/>
        </authorList>
    </citation>
    <scope>NUCLEOTIDE SEQUENCE [LARGE SCALE GENOMIC DNA]</scope>
    <source>
        <strain evidence="10">G3</strain>
    </source>
</reference>
<accession>A2EPG4</accession>
<keyword evidence="4 6" id="KW-0067">ATP-binding</keyword>
<dbReference type="PANTHER" id="PTHR47959:SF1">
    <property type="entry name" value="ATP-DEPENDENT RNA HELICASE DBPA"/>
    <property type="match status" value="1"/>
</dbReference>
<dbReference type="GO" id="GO:0010494">
    <property type="term" value="C:cytoplasmic stress granule"/>
    <property type="evidence" value="ECO:0000318"/>
    <property type="project" value="GO_Central"/>
</dbReference>
<dbReference type="OMA" id="PENYMHR"/>
<evidence type="ECO:0000259" key="7">
    <source>
        <dbReference type="PROSITE" id="PS51192"/>
    </source>
</evidence>
<dbReference type="GO" id="GO:0003724">
    <property type="term" value="F:RNA helicase activity"/>
    <property type="evidence" value="ECO:0007669"/>
    <property type="project" value="InterPro"/>
</dbReference>
<evidence type="ECO:0000256" key="5">
    <source>
        <dbReference type="PROSITE-ProRule" id="PRU00552"/>
    </source>
</evidence>
<evidence type="ECO:0000256" key="3">
    <source>
        <dbReference type="ARBA" id="ARBA00022806"/>
    </source>
</evidence>
<dbReference type="RefSeq" id="XP_001317695.1">
    <property type="nucleotide sequence ID" value="XM_001317660.1"/>
</dbReference>
<keyword evidence="2 6" id="KW-0378">Hydrolase</keyword>
<reference evidence="10" key="1">
    <citation type="submission" date="2006-10" db="EMBL/GenBank/DDBJ databases">
        <authorList>
            <person name="Amadeo P."/>
            <person name="Zhao Q."/>
            <person name="Wortman J."/>
            <person name="Fraser-Liggett C."/>
            <person name="Carlton J."/>
        </authorList>
    </citation>
    <scope>NUCLEOTIDE SEQUENCE</scope>
    <source>
        <strain evidence="10">G3</strain>
    </source>
</reference>
<keyword evidence="11" id="KW-1185">Reference proteome</keyword>
<dbReference type="OrthoDB" id="10265785at2759"/>
<dbReference type="InterPro" id="IPR027417">
    <property type="entry name" value="P-loop_NTPase"/>
</dbReference>
<dbReference type="STRING" id="5722.A2EPG4"/>
<dbReference type="GO" id="GO:0005524">
    <property type="term" value="F:ATP binding"/>
    <property type="evidence" value="ECO:0007669"/>
    <property type="project" value="UniProtKB-KW"/>
</dbReference>
<keyword evidence="3 6" id="KW-0347">Helicase</keyword>
<sequence>MSEVHEDRQFQSNVPLEVYPTWESMKLKPELIEAIKKNGWEKPSPIQQRAIYIISQGKNIMFQSQNGSGKTATFSIGTLARLRLTSKTTELIIVSPTRELAIQTENTLKSLGANTRACVGGNSLGADVKALQKGIHCVSGTPGRILQLLKEHNIQAEKVQSVVLDEADEMLTSFKSTIMDILQKLPHAQKVIVTATVSADVVELATAHLRNSVEIRVPRDELTLTGIDQYVVRVENEEWKFDTLIDIYQSIAIEKAVIFVNSVEKGNWLKGKMVDSGFTVALVHGQMTMDDRAKITEEFRSGEARVLIATDVFSRGIDVRNVTLVINFDFALTCDVYLHRIGRSGRFGRKGLAITLCAGESDEMKLRKLEKYFSTKIGPLPSDLDALFF</sequence>
<dbReference type="Pfam" id="PF00271">
    <property type="entry name" value="Helicase_C"/>
    <property type="match status" value="1"/>
</dbReference>